<evidence type="ECO:0000256" key="7">
    <source>
        <dbReference type="ARBA" id="ARBA00022795"/>
    </source>
</evidence>
<evidence type="ECO:0000256" key="3">
    <source>
        <dbReference type="ARBA" id="ARBA00020392"/>
    </source>
</evidence>
<dbReference type="InterPro" id="IPR053716">
    <property type="entry name" value="Flag_assembly_chemotaxis_eff"/>
</dbReference>
<keyword evidence="12" id="KW-0282">Flagellum</keyword>
<evidence type="ECO:0000256" key="5">
    <source>
        <dbReference type="ARBA" id="ARBA00022475"/>
    </source>
</evidence>
<dbReference type="RefSeq" id="WP_377336412.1">
    <property type="nucleotide sequence ID" value="NZ_JBHSGB010000017.1"/>
</dbReference>
<keyword evidence="6" id="KW-0145">Chemotaxis</keyword>
<dbReference type="InterPro" id="IPR012823">
    <property type="entry name" value="Flagell_FliJ"/>
</dbReference>
<dbReference type="NCBIfam" id="TIGR02473">
    <property type="entry name" value="flagell_FliJ"/>
    <property type="match status" value="1"/>
</dbReference>
<keyword evidence="12" id="KW-0966">Cell projection</keyword>
<evidence type="ECO:0000256" key="6">
    <source>
        <dbReference type="ARBA" id="ARBA00022500"/>
    </source>
</evidence>
<dbReference type="Pfam" id="PF02050">
    <property type="entry name" value="FliJ"/>
    <property type="match status" value="1"/>
</dbReference>
<evidence type="ECO:0000256" key="10">
    <source>
        <dbReference type="ARBA" id="ARBA00023225"/>
    </source>
</evidence>
<evidence type="ECO:0000256" key="1">
    <source>
        <dbReference type="ARBA" id="ARBA00004413"/>
    </source>
</evidence>
<evidence type="ECO:0000256" key="2">
    <source>
        <dbReference type="ARBA" id="ARBA00010004"/>
    </source>
</evidence>
<keyword evidence="11" id="KW-0175">Coiled coil</keyword>
<evidence type="ECO:0000256" key="9">
    <source>
        <dbReference type="ARBA" id="ARBA00023136"/>
    </source>
</evidence>
<dbReference type="Gene3D" id="1.10.287.1700">
    <property type="match status" value="1"/>
</dbReference>
<comment type="caution">
    <text evidence="12">The sequence shown here is derived from an EMBL/GenBank/DDBJ whole genome shotgun (WGS) entry which is preliminary data.</text>
</comment>
<comment type="similarity">
    <text evidence="2">Belongs to the FliJ family.</text>
</comment>
<proteinExistence type="inferred from homology"/>
<evidence type="ECO:0000256" key="8">
    <source>
        <dbReference type="ARBA" id="ARBA00022927"/>
    </source>
</evidence>
<evidence type="ECO:0000256" key="11">
    <source>
        <dbReference type="SAM" id="Coils"/>
    </source>
</evidence>
<reference evidence="13" key="1">
    <citation type="journal article" date="2019" name="Int. J. Syst. Evol. Microbiol.">
        <title>The Global Catalogue of Microorganisms (GCM) 10K type strain sequencing project: providing services to taxonomists for standard genome sequencing and annotation.</title>
        <authorList>
            <consortium name="The Broad Institute Genomics Platform"/>
            <consortium name="The Broad Institute Genome Sequencing Center for Infectious Disease"/>
            <person name="Wu L."/>
            <person name="Ma J."/>
        </authorList>
    </citation>
    <scope>NUCLEOTIDE SEQUENCE [LARGE SCALE GENOMIC DNA]</scope>
    <source>
        <strain evidence="13">DT28</strain>
    </source>
</reference>
<dbReference type="PANTHER" id="PTHR38786:SF1">
    <property type="entry name" value="FLAGELLAR FLIJ PROTEIN"/>
    <property type="match status" value="1"/>
</dbReference>
<dbReference type="InterPro" id="IPR052570">
    <property type="entry name" value="FliJ"/>
</dbReference>
<protein>
    <recommendedName>
        <fullName evidence="3">Flagellar FliJ protein</fullName>
    </recommendedName>
</protein>
<keyword evidence="13" id="KW-1185">Reference proteome</keyword>
<evidence type="ECO:0000256" key="4">
    <source>
        <dbReference type="ARBA" id="ARBA00022448"/>
    </source>
</evidence>
<feature type="coiled-coil region" evidence="11">
    <location>
        <begin position="72"/>
        <end position="136"/>
    </location>
</feature>
<gene>
    <name evidence="12" type="primary">fliJ</name>
    <name evidence="12" type="ORF">ACFO3I_17925</name>
</gene>
<keyword evidence="7" id="KW-1005">Bacterial flagellum biogenesis</keyword>
<evidence type="ECO:0000313" key="13">
    <source>
        <dbReference type="Proteomes" id="UP001595962"/>
    </source>
</evidence>
<organism evidence="12 13">
    <name type="scientific">Rheinheimera marina</name>
    <dbReference type="NCBI Taxonomy" id="1774958"/>
    <lineage>
        <taxon>Bacteria</taxon>
        <taxon>Pseudomonadati</taxon>
        <taxon>Pseudomonadota</taxon>
        <taxon>Gammaproteobacteria</taxon>
        <taxon>Chromatiales</taxon>
        <taxon>Chromatiaceae</taxon>
        <taxon>Rheinheimera</taxon>
    </lineage>
</organism>
<keyword evidence="9" id="KW-0472">Membrane</keyword>
<keyword evidence="5" id="KW-1003">Cell membrane</keyword>
<name>A0ABV9JRT6_9GAMM</name>
<keyword evidence="10" id="KW-1006">Bacterial flagellum protein export</keyword>
<accession>A0ABV9JRT6</accession>
<keyword evidence="4" id="KW-0813">Transport</keyword>
<sequence>MALAQLQMLVKFQQEKEDKLRALYQGAQANYQNMQQKFDGLAAYRTDYLQQTQQRGQHGMASRQFNQYLNFISKLDKALSQQQQAVQQAKAAAEQRMRQYLEMQKKRKALELLIEKEQLTQQAKAARQEQKLLDEIATQQFFRRVS</sequence>
<dbReference type="EMBL" id="JBHSGB010000017">
    <property type="protein sequence ID" value="MFC4656902.1"/>
    <property type="molecule type" value="Genomic_DNA"/>
</dbReference>
<evidence type="ECO:0000313" key="12">
    <source>
        <dbReference type="EMBL" id="MFC4656902.1"/>
    </source>
</evidence>
<keyword evidence="8" id="KW-0653">Protein transport</keyword>
<dbReference type="PANTHER" id="PTHR38786">
    <property type="entry name" value="FLAGELLAR FLIJ PROTEIN"/>
    <property type="match status" value="1"/>
</dbReference>
<comment type="subcellular location">
    <subcellularLocation>
        <location evidence="1">Cell membrane</location>
        <topology evidence="1">Peripheral membrane protein</topology>
        <orientation evidence="1">Cytoplasmic side</orientation>
    </subcellularLocation>
</comment>
<keyword evidence="12" id="KW-0969">Cilium</keyword>
<dbReference type="Proteomes" id="UP001595962">
    <property type="component" value="Unassembled WGS sequence"/>
</dbReference>